<feature type="domain" description="DUF3291" evidence="1">
    <location>
        <begin position="39"/>
        <end position="131"/>
    </location>
</feature>
<keyword evidence="3" id="KW-1185">Reference proteome</keyword>
<name>A0ABS8B273_9ACTN</name>
<accession>A0ABS8B273</accession>
<evidence type="ECO:0000313" key="2">
    <source>
        <dbReference type="EMBL" id="MCB5178667.1"/>
    </source>
</evidence>
<evidence type="ECO:0000259" key="1">
    <source>
        <dbReference type="Pfam" id="PF11695"/>
    </source>
</evidence>
<comment type="caution">
    <text evidence="2">The sequence shown here is derived from an EMBL/GenBank/DDBJ whole genome shotgun (WGS) entry which is preliminary data.</text>
</comment>
<proteinExistence type="predicted"/>
<dbReference type="InterPro" id="IPR021708">
    <property type="entry name" value="DUF3291"/>
</dbReference>
<dbReference type="InterPro" id="IPR011008">
    <property type="entry name" value="Dimeric_a/b-barrel"/>
</dbReference>
<reference evidence="2 3" key="1">
    <citation type="submission" date="2021-10" db="EMBL/GenBank/DDBJ databases">
        <title>Streptomyces sp. strain SMC 277, a novel streptomycete isolated from soil.</title>
        <authorList>
            <person name="Chanama M."/>
        </authorList>
    </citation>
    <scope>NUCLEOTIDE SEQUENCE [LARGE SCALE GENOMIC DNA]</scope>
    <source>
        <strain evidence="2 3">SMC 277</strain>
    </source>
</reference>
<evidence type="ECO:0000313" key="3">
    <source>
        <dbReference type="Proteomes" id="UP001199054"/>
    </source>
</evidence>
<gene>
    <name evidence="2" type="ORF">LG632_04585</name>
</gene>
<dbReference type="EMBL" id="JAJAUY010000010">
    <property type="protein sequence ID" value="MCB5178667.1"/>
    <property type="molecule type" value="Genomic_DNA"/>
</dbReference>
<organism evidence="2 3">
    <name type="scientific">Streptomyces antimicrobicus</name>
    <dbReference type="NCBI Taxonomy" id="2883108"/>
    <lineage>
        <taxon>Bacteria</taxon>
        <taxon>Bacillati</taxon>
        <taxon>Actinomycetota</taxon>
        <taxon>Actinomycetes</taxon>
        <taxon>Kitasatosporales</taxon>
        <taxon>Streptomycetaceae</taxon>
        <taxon>Streptomyces</taxon>
    </lineage>
</organism>
<protein>
    <submittedName>
        <fullName evidence="2">DUF4188 domain-containing protein</fullName>
    </submittedName>
</protein>
<dbReference type="RefSeq" id="WP_226725413.1">
    <property type="nucleotide sequence ID" value="NZ_JAJAUY010000010.1"/>
</dbReference>
<dbReference type="Pfam" id="PF11695">
    <property type="entry name" value="DUF3291"/>
    <property type="match status" value="1"/>
</dbReference>
<dbReference type="Proteomes" id="UP001199054">
    <property type="component" value="Unassembled WGS sequence"/>
</dbReference>
<dbReference type="SUPFAM" id="SSF54909">
    <property type="entry name" value="Dimeric alpha+beta barrel"/>
    <property type="match status" value="1"/>
</dbReference>
<sequence>MPDIPWTTPTAPAPDAEVYLMASRFETRTLLDAVRFFLKAPGIVRQIRKAPGAHGAALRARVFGRTFYTLSAWQDRDALYRFARSEPHRSSSRALAASMKDSTFTFWTAPAAALPITWPEAVRRLADADADADAEAEAERNR</sequence>